<dbReference type="EMBL" id="FMAF01000025">
    <property type="protein sequence ID" value="SCB47367.1"/>
    <property type="molecule type" value="Genomic_DNA"/>
</dbReference>
<reference evidence="6 7" key="1">
    <citation type="submission" date="2016-08" db="EMBL/GenBank/DDBJ databases">
        <authorList>
            <person name="Seilhamer J.J."/>
        </authorList>
    </citation>
    <scope>NUCLEOTIDE SEQUENCE [LARGE SCALE GENOMIC DNA]</scope>
    <source>
        <strain evidence="6 7">P1-7</strain>
    </source>
</reference>
<gene>
    <name evidence="6" type="ORF">GA0061101_12544</name>
</gene>
<evidence type="ECO:0000259" key="5">
    <source>
        <dbReference type="PROSITE" id="PS01124"/>
    </source>
</evidence>
<protein>
    <submittedName>
        <fullName evidence="6">AraC-type DNA-binding protein</fullName>
    </submittedName>
</protein>
<dbReference type="SUPFAM" id="SSF51215">
    <property type="entry name" value="Regulatory protein AraC"/>
    <property type="match status" value="1"/>
</dbReference>
<dbReference type="AlphaFoldDB" id="A0A1C3X573"/>
<dbReference type="OrthoDB" id="9783876at2"/>
<dbReference type="PROSITE" id="PS00041">
    <property type="entry name" value="HTH_ARAC_FAMILY_1"/>
    <property type="match status" value="1"/>
</dbReference>
<evidence type="ECO:0000256" key="3">
    <source>
        <dbReference type="ARBA" id="ARBA00023159"/>
    </source>
</evidence>
<feature type="domain" description="HTH araC/xylS-type" evidence="5">
    <location>
        <begin position="202"/>
        <end position="300"/>
    </location>
</feature>
<organism evidence="6 7">
    <name type="scientific">Rhizobium lusitanum</name>
    <dbReference type="NCBI Taxonomy" id="293958"/>
    <lineage>
        <taxon>Bacteria</taxon>
        <taxon>Pseudomonadati</taxon>
        <taxon>Pseudomonadota</taxon>
        <taxon>Alphaproteobacteria</taxon>
        <taxon>Hyphomicrobiales</taxon>
        <taxon>Rhizobiaceae</taxon>
        <taxon>Rhizobium/Agrobacterium group</taxon>
        <taxon>Rhizobium</taxon>
    </lineage>
</organism>
<name>A0A1C3X573_9HYPH</name>
<dbReference type="GO" id="GO:0003700">
    <property type="term" value="F:DNA-binding transcription factor activity"/>
    <property type="evidence" value="ECO:0007669"/>
    <property type="project" value="InterPro"/>
</dbReference>
<dbReference type="GO" id="GO:0043565">
    <property type="term" value="F:sequence-specific DNA binding"/>
    <property type="evidence" value="ECO:0007669"/>
    <property type="project" value="InterPro"/>
</dbReference>
<dbReference type="PANTHER" id="PTHR46796:SF7">
    <property type="entry name" value="ARAC FAMILY TRANSCRIPTIONAL REGULATOR"/>
    <property type="match status" value="1"/>
</dbReference>
<dbReference type="InterPro" id="IPR050204">
    <property type="entry name" value="AraC_XylS_family_regulators"/>
</dbReference>
<dbReference type="SMART" id="SM00342">
    <property type="entry name" value="HTH_ARAC"/>
    <property type="match status" value="1"/>
</dbReference>
<dbReference type="InterPro" id="IPR018060">
    <property type="entry name" value="HTH_AraC"/>
</dbReference>
<accession>A0A1C3X573</accession>
<dbReference type="SUPFAM" id="SSF46689">
    <property type="entry name" value="Homeodomain-like"/>
    <property type="match status" value="2"/>
</dbReference>
<evidence type="ECO:0000256" key="1">
    <source>
        <dbReference type="ARBA" id="ARBA00023015"/>
    </source>
</evidence>
<evidence type="ECO:0000313" key="6">
    <source>
        <dbReference type="EMBL" id="SCB47367.1"/>
    </source>
</evidence>
<evidence type="ECO:0000313" key="7">
    <source>
        <dbReference type="Proteomes" id="UP000199205"/>
    </source>
</evidence>
<dbReference type="Pfam" id="PF12833">
    <property type="entry name" value="HTH_18"/>
    <property type="match status" value="1"/>
</dbReference>
<proteinExistence type="predicted"/>
<dbReference type="InterPro" id="IPR018062">
    <property type="entry name" value="HTH_AraC-typ_CS"/>
</dbReference>
<dbReference type="PANTHER" id="PTHR46796">
    <property type="entry name" value="HTH-TYPE TRANSCRIPTIONAL ACTIVATOR RHAS-RELATED"/>
    <property type="match status" value="1"/>
</dbReference>
<keyword evidence="3" id="KW-0010">Activator</keyword>
<keyword evidence="1" id="KW-0805">Transcription regulation</keyword>
<evidence type="ECO:0000256" key="4">
    <source>
        <dbReference type="ARBA" id="ARBA00023163"/>
    </source>
</evidence>
<sequence>MDPLSDILALLKPLSYVSAGFEAGGDWSVQFPSYEGIKCNAVISGQCWLAMEGVSDPVRLETGDCFLLTKGRPFRLASDLSVPPVDATLVFQPAKRGGIARCNGGGEFFLAGSRFTLIGHHADILLGLLPPIVHIRNEGDQASLRWLLERMRQELRDTQPGSSLVAEHLAHLMLVQALRLYLGEAVEGRVGWLFALADKQMGKAINHIHADPARRWTLQELARNVGMSRTTFALRFKETVGLTPMDYLTRWRMLLASERLARSSESIPAIASALGYESESAFGAAFKRVMGLSPRHFSRHRREEAADHSLP</sequence>
<keyword evidence="4" id="KW-0804">Transcription</keyword>
<dbReference type="InterPro" id="IPR037923">
    <property type="entry name" value="HTH-like"/>
</dbReference>
<dbReference type="Pfam" id="PF12852">
    <property type="entry name" value="Cupin_6"/>
    <property type="match status" value="1"/>
</dbReference>
<dbReference type="PROSITE" id="PS01124">
    <property type="entry name" value="HTH_ARAC_FAMILY_2"/>
    <property type="match status" value="1"/>
</dbReference>
<evidence type="ECO:0000256" key="2">
    <source>
        <dbReference type="ARBA" id="ARBA00023125"/>
    </source>
</evidence>
<dbReference type="RefSeq" id="WP_037199429.1">
    <property type="nucleotide sequence ID" value="NZ_FMAF01000025.1"/>
</dbReference>
<dbReference type="Proteomes" id="UP000199205">
    <property type="component" value="Unassembled WGS sequence"/>
</dbReference>
<dbReference type="Gene3D" id="1.10.10.60">
    <property type="entry name" value="Homeodomain-like"/>
    <property type="match status" value="2"/>
</dbReference>
<keyword evidence="2 6" id="KW-0238">DNA-binding</keyword>
<dbReference type="InterPro" id="IPR009057">
    <property type="entry name" value="Homeodomain-like_sf"/>
</dbReference>
<dbReference type="InterPro" id="IPR032783">
    <property type="entry name" value="AraC_lig"/>
</dbReference>